<feature type="region of interest" description="Disordered" evidence="1">
    <location>
        <begin position="1"/>
        <end position="25"/>
    </location>
</feature>
<feature type="transmembrane region" description="Helical" evidence="2">
    <location>
        <begin position="76"/>
        <end position="95"/>
    </location>
</feature>
<organism evidence="3 4">
    <name type="scientific">Vitis vinifera</name>
    <name type="common">Grape</name>
    <dbReference type="NCBI Taxonomy" id="29760"/>
    <lineage>
        <taxon>Eukaryota</taxon>
        <taxon>Viridiplantae</taxon>
        <taxon>Streptophyta</taxon>
        <taxon>Embryophyta</taxon>
        <taxon>Tracheophyta</taxon>
        <taxon>Spermatophyta</taxon>
        <taxon>Magnoliopsida</taxon>
        <taxon>eudicotyledons</taxon>
        <taxon>Gunneridae</taxon>
        <taxon>Pentapetalae</taxon>
        <taxon>rosids</taxon>
        <taxon>Vitales</taxon>
        <taxon>Vitaceae</taxon>
        <taxon>Viteae</taxon>
        <taxon>Vitis</taxon>
    </lineage>
</organism>
<dbReference type="EMBL" id="FN594979">
    <property type="protein sequence ID" value="CCB45181.1"/>
    <property type="molecule type" value="Genomic_DNA"/>
</dbReference>
<dbReference type="Proteomes" id="UP000009183">
    <property type="component" value="Unassembled WGS sequence, unordered"/>
</dbReference>
<dbReference type="AlphaFoldDB" id="F6GYZ5"/>
<evidence type="ECO:0000313" key="4">
    <source>
        <dbReference type="Proteomes" id="UP000009183"/>
    </source>
</evidence>
<gene>
    <name evidence="3" type="ORF">VIT_00s0340g00060</name>
</gene>
<dbReference type="InParanoid" id="F6GYZ5"/>
<dbReference type="PaxDb" id="29760-VIT_00s0340g00060.t01"/>
<evidence type="ECO:0000256" key="1">
    <source>
        <dbReference type="SAM" id="MobiDB-lite"/>
    </source>
</evidence>
<proteinExistence type="predicted"/>
<keyword evidence="2" id="KW-1133">Transmembrane helix</keyword>
<name>F6GYZ5_VITVI</name>
<dbReference type="eggNOG" id="ENOG502QSIM">
    <property type="taxonomic scope" value="Eukaryota"/>
</dbReference>
<accession>F6GYZ5</accession>
<keyword evidence="4" id="KW-1185">Reference proteome</keyword>
<reference evidence="4" key="1">
    <citation type="journal article" date="2007" name="Nature">
        <title>The grapevine genome sequence suggests ancestral hexaploidization in major angiosperm phyla.</title>
        <authorList>
            <consortium name="The French-Italian Public Consortium for Grapevine Genome Characterization."/>
            <person name="Jaillon O."/>
            <person name="Aury J.-M."/>
            <person name="Noel B."/>
            <person name="Policriti A."/>
            <person name="Clepet C."/>
            <person name="Casagrande A."/>
            <person name="Choisne N."/>
            <person name="Aubourg S."/>
            <person name="Vitulo N."/>
            <person name="Jubin C."/>
            <person name="Vezzi A."/>
            <person name="Legeai F."/>
            <person name="Hugueney P."/>
            <person name="Dasilva C."/>
            <person name="Horner D."/>
            <person name="Mica E."/>
            <person name="Jublot D."/>
            <person name="Poulain J."/>
            <person name="Bruyere C."/>
            <person name="Billault A."/>
            <person name="Segurens B."/>
            <person name="Gouyvenoux M."/>
            <person name="Ugarte E."/>
            <person name="Cattonaro F."/>
            <person name="Anthouard V."/>
            <person name="Vico V."/>
            <person name="Del Fabbro C."/>
            <person name="Alaux M."/>
            <person name="Di Gaspero G."/>
            <person name="Dumas V."/>
            <person name="Felice N."/>
            <person name="Paillard S."/>
            <person name="Juman I."/>
            <person name="Moroldo M."/>
            <person name="Scalabrin S."/>
            <person name="Canaguier A."/>
            <person name="Le Clainche I."/>
            <person name="Malacrida G."/>
            <person name="Durand E."/>
            <person name="Pesole G."/>
            <person name="Laucou V."/>
            <person name="Chatelet P."/>
            <person name="Merdinoglu D."/>
            <person name="Delledonne M."/>
            <person name="Pezzotti M."/>
            <person name="Lecharny A."/>
            <person name="Scarpelli C."/>
            <person name="Artiguenave F."/>
            <person name="Pe M.E."/>
            <person name="Valle G."/>
            <person name="Morgante M."/>
            <person name="Caboche M."/>
            <person name="Adam-Blondon A.-F."/>
            <person name="Weissenbach J."/>
            <person name="Quetier F."/>
            <person name="Wincker P."/>
        </authorList>
    </citation>
    <scope>NUCLEOTIDE SEQUENCE [LARGE SCALE GENOMIC DNA]</scope>
    <source>
        <strain evidence="4">cv. Pinot noir / PN40024</strain>
    </source>
</reference>
<evidence type="ECO:0000256" key="2">
    <source>
        <dbReference type="SAM" id="Phobius"/>
    </source>
</evidence>
<protein>
    <submittedName>
        <fullName evidence="3">Uncharacterized protein</fullName>
    </submittedName>
</protein>
<keyword evidence="2" id="KW-0812">Transmembrane</keyword>
<dbReference type="HOGENOM" id="CLU_1848734_0_0_1"/>
<keyword evidence="2" id="KW-0472">Membrane</keyword>
<evidence type="ECO:0000313" key="3">
    <source>
        <dbReference type="EMBL" id="CCB45181.1"/>
    </source>
</evidence>
<sequence>MHSANHWGGSLEINGDSGTDDERSRNMEWERQQHLHQHRHLDETQQSWLLGPHQGNGKKKYVDLGCIMCSHKALKYTIWSLVISFFVIALPIIIVKSLPQHKSHPSPPDNYTLALHKALLFFNAQKCKSLPIPLFSAQFH</sequence>